<accession>A0ABS8HWV4</accession>
<keyword evidence="8" id="KW-1185">Reference proteome</keyword>
<evidence type="ECO:0000256" key="1">
    <source>
        <dbReference type="ARBA" id="ARBA00022490"/>
    </source>
</evidence>
<evidence type="ECO:0000313" key="7">
    <source>
        <dbReference type="EMBL" id="MCC5467442.1"/>
    </source>
</evidence>
<dbReference type="GO" id="GO:0032259">
    <property type="term" value="P:methylation"/>
    <property type="evidence" value="ECO:0007669"/>
    <property type="project" value="UniProtKB-KW"/>
</dbReference>
<feature type="binding site" evidence="6">
    <location>
        <position position="83"/>
    </location>
    <ligand>
        <name>S-adenosyl-L-methionine</name>
        <dbReference type="ChEBI" id="CHEBI:59789"/>
    </ligand>
</feature>
<evidence type="ECO:0000256" key="2">
    <source>
        <dbReference type="ARBA" id="ARBA00022552"/>
    </source>
</evidence>
<reference evidence="7" key="1">
    <citation type="submission" date="2021-11" db="EMBL/GenBank/DDBJ databases">
        <title>Description of a new species Pelosinus isolated from the bottom sediments of Lake Baikal.</title>
        <authorList>
            <person name="Zakharyuk A."/>
        </authorList>
    </citation>
    <scope>NUCLEOTIDE SEQUENCE</scope>
    <source>
        <strain evidence="7">Bkl1</strain>
    </source>
</reference>
<evidence type="ECO:0000313" key="8">
    <source>
        <dbReference type="Proteomes" id="UP001165492"/>
    </source>
</evidence>
<comment type="caution">
    <text evidence="7">The sequence shown here is derived from an EMBL/GenBank/DDBJ whole genome shotgun (WGS) entry which is preliminary data.</text>
</comment>
<proteinExistence type="inferred from homology"/>
<dbReference type="RefSeq" id="WP_007954687.1">
    <property type="nucleotide sequence ID" value="NZ_JAJHJB010000033.1"/>
</dbReference>
<gene>
    <name evidence="6 7" type="primary">rsmG</name>
    <name evidence="7" type="ORF">LMF89_19080</name>
</gene>
<name>A0ABS8HWV4_9FIRM</name>
<dbReference type="PIRSF" id="PIRSF003078">
    <property type="entry name" value="GidB"/>
    <property type="match status" value="1"/>
</dbReference>
<evidence type="ECO:0000256" key="5">
    <source>
        <dbReference type="ARBA" id="ARBA00022691"/>
    </source>
</evidence>
<dbReference type="Gene3D" id="3.40.50.150">
    <property type="entry name" value="Vaccinia Virus protein VP39"/>
    <property type="match status" value="1"/>
</dbReference>
<comment type="caution">
    <text evidence="6">Lacks conserved residue(s) required for the propagation of feature annotation.</text>
</comment>
<dbReference type="HAMAP" id="MF_00074">
    <property type="entry name" value="16SrRNA_methyltr_G"/>
    <property type="match status" value="1"/>
</dbReference>
<dbReference type="Proteomes" id="UP001165492">
    <property type="component" value="Unassembled WGS sequence"/>
</dbReference>
<dbReference type="PANTHER" id="PTHR31760:SF0">
    <property type="entry name" value="S-ADENOSYL-L-METHIONINE-DEPENDENT METHYLTRANSFERASES SUPERFAMILY PROTEIN"/>
    <property type="match status" value="1"/>
</dbReference>
<keyword evidence="1 6" id="KW-0963">Cytoplasm</keyword>
<comment type="function">
    <text evidence="6">Specifically methylates the N7 position of a guanine in 16S rRNA.</text>
</comment>
<dbReference type="NCBIfam" id="TIGR00138">
    <property type="entry name" value="rsmG_gidB"/>
    <property type="match status" value="1"/>
</dbReference>
<organism evidence="7 8">
    <name type="scientific">Pelosinus baikalensis</name>
    <dbReference type="NCBI Taxonomy" id="2892015"/>
    <lineage>
        <taxon>Bacteria</taxon>
        <taxon>Bacillati</taxon>
        <taxon>Bacillota</taxon>
        <taxon>Negativicutes</taxon>
        <taxon>Selenomonadales</taxon>
        <taxon>Sporomusaceae</taxon>
        <taxon>Pelosinus</taxon>
    </lineage>
</organism>
<dbReference type="CDD" id="cd02440">
    <property type="entry name" value="AdoMet_MTases"/>
    <property type="match status" value="1"/>
</dbReference>
<keyword evidence="5 6" id="KW-0949">S-adenosyl-L-methionine</keyword>
<keyword evidence="2 6" id="KW-0698">rRNA processing</keyword>
<keyword evidence="4 6" id="KW-0808">Transferase</keyword>
<evidence type="ECO:0000256" key="4">
    <source>
        <dbReference type="ARBA" id="ARBA00022679"/>
    </source>
</evidence>
<keyword evidence="3 6" id="KW-0489">Methyltransferase</keyword>
<dbReference type="SUPFAM" id="SSF53335">
    <property type="entry name" value="S-adenosyl-L-methionine-dependent methyltransferases"/>
    <property type="match status" value="1"/>
</dbReference>
<dbReference type="EMBL" id="JAJHJB010000033">
    <property type="protein sequence ID" value="MCC5467442.1"/>
    <property type="molecule type" value="Genomic_DNA"/>
</dbReference>
<comment type="subcellular location">
    <subcellularLocation>
        <location evidence="6">Cytoplasm</location>
    </subcellularLocation>
</comment>
<evidence type="ECO:0000256" key="3">
    <source>
        <dbReference type="ARBA" id="ARBA00022603"/>
    </source>
</evidence>
<dbReference type="GO" id="GO:0008168">
    <property type="term" value="F:methyltransferase activity"/>
    <property type="evidence" value="ECO:0007669"/>
    <property type="project" value="UniProtKB-KW"/>
</dbReference>
<feature type="binding site" evidence="6">
    <location>
        <position position="78"/>
    </location>
    <ligand>
        <name>S-adenosyl-L-methionine</name>
        <dbReference type="ChEBI" id="CHEBI:59789"/>
    </ligand>
</feature>
<feature type="binding site" evidence="6">
    <location>
        <begin position="129"/>
        <end position="130"/>
    </location>
    <ligand>
        <name>S-adenosyl-L-methionine</name>
        <dbReference type="ChEBI" id="CHEBI:59789"/>
    </ligand>
</feature>
<sequence>MIFREVLIKAATEYSLSLTEEQLTRFSQYFEILIEWNQKINLTAITDPNEVAVKHMIDSLSCYDKIIFKNGAKIIDVGTGAGFPGLPLKIYRPDLKLTLFDSLNKRILFLKEVAEKLEIPDIEFIHSRAEDGGKNKQFREAYDIAVSRAVARLSILSELCLPFVAVGGFFIALKGSQYSQEIKESTSALRVLGGEIEKIENIKLPGLDDVRAVVYIRKIKKTLPVYPRRPGIAEKNPL</sequence>
<evidence type="ECO:0000256" key="6">
    <source>
        <dbReference type="HAMAP-Rule" id="MF_00074"/>
    </source>
</evidence>
<dbReference type="Pfam" id="PF02527">
    <property type="entry name" value="GidB"/>
    <property type="match status" value="1"/>
</dbReference>
<protein>
    <recommendedName>
        <fullName evidence="6">Ribosomal RNA small subunit methyltransferase G</fullName>
        <ecNumber evidence="6">2.1.1.-</ecNumber>
    </recommendedName>
    <alternativeName>
        <fullName evidence="6">16S rRNA 7-methylguanosine methyltransferase</fullName>
        <shortName evidence="6">16S rRNA m7G methyltransferase</shortName>
    </alternativeName>
</protein>
<comment type="similarity">
    <text evidence="6">Belongs to the methyltransferase superfamily. RNA methyltransferase RsmG family.</text>
</comment>
<dbReference type="InterPro" id="IPR029063">
    <property type="entry name" value="SAM-dependent_MTases_sf"/>
</dbReference>
<dbReference type="EC" id="2.1.1.-" evidence="6"/>
<feature type="binding site" evidence="6">
    <location>
        <position position="148"/>
    </location>
    <ligand>
        <name>S-adenosyl-L-methionine</name>
        <dbReference type="ChEBI" id="CHEBI:59789"/>
    </ligand>
</feature>
<dbReference type="InterPro" id="IPR003682">
    <property type="entry name" value="rRNA_ssu_MeTfrase_G"/>
</dbReference>
<dbReference type="PANTHER" id="PTHR31760">
    <property type="entry name" value="S-ADENOSYL-L-METHIONINE-DEPENDENT METHYLTRANSFERASES SUPERFAMILY PROTEIN"/>
    <property type="match status" value="1"/>
</dbReference>